<dbReference type="HOGENOM" id="CLU_2889505_0_0_1"/>
<keyword evidence="2" id="KW-1185">Reference proteome</keyword>
<sequence>MEESSIHAAASSIAVLRLRRLFHRAAPCPNPPRRPAVRDWSVDIQFAAAARRRGDGHGARWSS</sequence>
<protein>
    <submittedName>
        <fullName evidence="1">Uncharacterized protein</fullName>
    </submittedName>
</protein>
<name>I1P0U2_ORYGL</name>
<dbReference type="AlphaFoldDB" id="I1P0U2"/>
<reference evidence="1" key="1">
    <citation type="submission" date="2015-06" db="UniProtKB">
        <authorList>
            <consortium name="EnsemblPlants"/>
        </authorList>
    </citation>
    <scope>IDENTIFICATION</scope>
</reference>
<dbReference type="Proteomes" id="UP000007306">
    <property type="component" value="Chromosome 2"/>
</dbReference>
<organism evidence="1 2">
    <name type="scientific">Oryza glaberrima</name>
    <name type="common">African rice</name>
    <dbReference type="NCBI Taxonomy" id="4538"/>
    <lineage>
        <taxon>Eukaryota</taxon>
        <taxon>Viridiplantae</taxon>
        <taxon>Streptophyta</taxon>
        <taxon>Embryophyta</taxon>
        <taxon>Tracheophyta</taxon>
        <taxon>Spermatophyta</taxon>
        <taxon>Magnoliopsida</taxon>
        <taxon>Liliopsida</taxon>
        <taxon>Poales</taxon>
        <taxon>Poaceae</taxon>
        <taxon>BOP clade</taxon>
        <taxon>Oryzoideae</taxon>
        <taxon>Oryzeae</taxon>
        <taxon>Oryzinae</taxon>
        <taxon>Oryza</taxon>
    </lineage>
</organism>
<dbReference type="Gramene" id="ORGLA02G0159800.1">
    <property type="protein sequence ID" value="ORGLA02G0159800.1"/>
    <property type="gene ID" value="ORGLA02G0159800"/>
</dbReference>
<proteinExistence type="predicted"/>
<accession>I1P0U2</accession>
<evidence type="ECO:0000313" key="2">
    <source>
        <dbReference type="Proteomes" id="UP000007306"/>
    </source>
</evidence>
<evidence type="ECO:0000313" key="1">
    <source>
        <dbReference type="EnsemblPlants" id="ORGLA02G0159800.1"/>
    </source>
</evidence>
<dbReference type="EnsemblPlants" id="ORGLA02G0159800.1">
    <property type="protein sequence ID" value="ORGLA02G0159800.1"/>
    <property type="gene ID" value="ORGLA02G0159800"/>
</dbReference>
<reference evidence="1 2" key="2">
    <citation type="submission" date="2018-04" db="EMBL/GenBank/DDBJ databases">
        <title>OglaRS2 (Oryza glaberrima Reference Sequence Version 2).</title>
        <authorList>
            <person name="Zhang J."/>
            <person name="Kudrna D."/>
            <person name="Lee S."/>
            <person name="Talag J."/>
            <person name="Rajasekar S."/>
            <person name="Wing R.A."/>
        </authorList>
    </citation>
    <scope>NUCLEOTIDE SEQUENCE [LARGE SCALE GENOMIC DNA]</scope>
    <source>
        <strain evidence="1 2">cv. IRGC 96717</strain>
    </source>
</reference>